<reference evidence="2 3" key="1">
    <citation type="submission" date="2017-08" db="EMBL/GenBank/DDBJ databases">
        <title>Draft Genome Sequence of Hafnia alvei CITHA-6 Isolated from Raw Bovine Milk.</title>
        <authorList>
            <person name="Culligan E.P."/>
            <person name="Mcsweeney A."/>
            <person name="O'Doherty C."/>
            <person name="Gleeson E."/>
            <person name="O'Riordan D."/>
            <person name="Sleator R.D."/>
        </authorList>
    </citation>
    <scope>NUCLEOTIDE SEQUENCE [LARGE SCALE GENOMIC DNA]</scope>
    <source>
        <strain evidence="2 3">CITHA-6</strain>
    </source>
</reference>
<dbReference type="OrthoDB" id="8368662at2"/>
<evidence type="ECO:0000313" key="2">
    <source>
        <dbReference type="EMBL" id="PAV94288.1"/>
    </source>
</evidence>
<dbReference type="GO" id="GO:0006310">
    <property type="term" value="P:DNA recombination"/>
    <property type="evidence" value="ECO:0007669"/>
    <property type="project" value="UniProtKB-KW"/>
</dbReference>
<dbReference type="Proteomes" id="UP000218796">
    <property type="component" value="Unassembled WGS sequence"/>
</dbReference>
<dbReference type="SUPFAM" id="SSF56349">
    <property type="entry name" value="DNA breaking-rejoining enzymes"/>
    <property type="match status" value="1"/>
</dbReference>
<gene>
    <name evidence="2" type="ORF">CJD50_21520</name>
</gene>
<dbReference type="GO" id="GO:0015074">
    <property type="term" value="P:DNA integration"/>
    <property type="evidence" value="ECO:0007669"/>
    <property type="project" value="InterPro"/>
</dbReference>
<dbReference type="AlphaFoldDB" id="A0A2A2M849"/>
<proteinExistence type="predicted"/>
<comment type="caution">
    <text evidence="2">The sequence shown here is derived from an EMBL/GenBank/DDBJ whole genome shotgun (WGS) entry which is preliminary data.</text>
</comment>
<sequence length="532" mass="61153">MKQQLHQLPDDLDHKLGLPPYFYTREGVKVDITEDNLVLPLFYRHSKLDFTRIENEKLKEAIILCIIEQATRVSSHSGCAYWSDISATIVSRQTHFSLLAGVPIQQFEERLVVLMEYIISHARKKNKLWALYRPIRWYIWCAENYPELGFSIDYAQELEALEIPGNPKGEAVRQEDQNHGPLHRTFELQPILNALKQDKSLIYEHLQQKAAVALSIAFGRNPANLTFLKETDLVNLAPETVTPCYVLKMPRIKKRQLTPRDDMVDEYLEPQIAEHLLTLIDASRDKKLVLEIMGHPVEVTRPLFINFNKNRYAIESKRWDEAFNMMSIGIANLIKAFVKRHKIISPFTGELLHVTPRRLRYSLATGLVAEGISKRELARILDHTDTQNVNVYFDMAGNIVGHLDKAMAKGFSKYLDFFKGNLISSDEEAINGERNDKHLIFLNEQDSSEIIDVGVCGEITVCHLDPPYSCYVCPKFQPYRNADHENVLECLLASREERLEKYENSRLGIQLDEVIMAVAQVVKFCEEGISND</sequence>
<dbReference type="GO" id="GO:0003677">
    <property type="term" value="F:DNA binding"/>
    <property type="evidence" value="ECO:0007669"/>
    <property type="project" value="InterPro"/>
</dbReference>
<dbReference type="InterPro" id="IPR013762">
    <property type="entry name" value="Integrase-like_cat_sf"/>
</dbReference>
<keyword evidence="3" id="KW-1185">Reference proteome</keyword>
<dbReference type="EMBL" id="NQMS01000015">
    <property type="protein sequence ID" value="PAV94288.1"/>
    <property type="molecule type" value="Genomic_DNA"/>
</dbReference>
<evidence type="ECO:0000256" key="1">
    <source>
        <dbReference type="ARBA" id="ARBA00023172"/>
    </source>
</evidence>
<dbReference type="Gene3D" id="1.10.443.10">
    <property type="entry name" value="Intergrase catalytic core"/>
    <property type="match status" value="1"/>
</dbReference>
<name>A0A2A2M849_9GAMM</name>
<dbReference type="RefSeq" id="WP_095661751.1">
    <property type="nucleotide sequence ID" value="NZ_CP181249.1"/>
</dbReference>
<protein>
    <submittedName>
        <fullName evidence="2">Integrase</fullName>
    </submittedName>
</protein>
<evidence type="ECO:0000313" key="3">
    <source>
        <dbReference type="Proteomes" id="UP000218796"/>
    </source>
</evidence>
<organism evidence="2 3">
    <name type="scientific">Hafnia paralvei</name>
    <dbReference type="NCBI Taxonomy" id="546367"/>
    <lineage>
        <taxon>Bacteria</taxon>
        <taxon>Pseudomonadati</taxon>
        <taxon>Pseudomonadota</taxon>
        <taxon>Gammaproteobacteria</taxon>
        <taxon>Enterobacterales</taxon>
        <taxon>Hafniaceae</taxon>
        <taxon>Hafnia</taxon>
    </lineage>
</organism>
<accession>A0A2A2M849</accession>
<dbReference type="InterPro" id="IPR011010">
    <property type="entry name" value="DNA_brk_join_enz"/>
</dbReference>
<keyword evidence="1" id="KW-0233">DNA recombination</keyword>